<comment type="catalytic activity">
    <reaction evidence="8 9">
        <text>hydroxymethylbilane = uroporphyrinogen III + H2O</text>
        <dbReference type="Rhea" id="RHEA:18965"/>
        <dbReference type="ChEBI" id="CHEBI:15377"/>
        <dbReference type="ChEBI" id="CHEBI:57308"/>
        <dbReference type="ChEBI" id="CHEBI:57845"/>
        <dbReference type="EC" id="4.2.1.75"/>
    </reaction>
</comment>
<evidence type="ECO:0000256" key="2">
    <source>
        <dbReference type="ARBA" id="ARBA00008133"/>
    </source>
</evidence>
<dbReference type="GO" id="GO:0004852">
    <property type="term" value="F:uroporphyrinogen-III synthase activity"/>
    <property type="evidence" value="ECO:0007669"/>
    <property type="project" value="UniProtKB-UniRule"/>
</dbReference>
<accession>A0AAU7X8B9</accession>
<dbReference type="SUPFAM" id="SSF69618">
    <property type="entry name" value="HemD-like"/>
    <property type="match status" value="1"/>
</dbReference>
<dbReference type="GO" id="GO:0006780">
    <property type="term" value="P:uroporphyrinogen III biosynthetic process"/>
    <property type="evidence" value="ECO:0007669"/>
    <property type="project" value="UniProtKB-UniRule"/>
</dbReference>
<reference evidence="11" key="1">
    <citation type="submission" date="2024-06" db="EMBL/GenBank/DDBJ databases">
        <title>Methylostella associata gen. nov., sp. nov., a novel Ancalomicrobiaceae-affiliated facultatively methylotrophic bacteria that feed on methanotrophs of the genus Methylococcus.</title>
        <authorList>
            <person name="Saltykova V."/>
            <person name="Danilova O.V."/>
            <person name="Oshkin I.Y."/>
            <person name="Belova S.E."/>
            <person name="Pimenov N.V."/>
            <person name="Dedysh S.N."/>
        </authorList>
    </citation>
    <scope>NUCLEOTIDE SEQUENCE</scope>
    <source>
        <strain evidence="11">S20</strain>
    </source>
</reference>
<dbReference type="KEGG" id="mflg:ABS361_19295"/>
<keyword evidence="5 9" id="KW-0627">Porphyrin biosynthesis</keyword>
<comment type="pathway">
    <text evidence="1 9">Porphyrin-containing compound metabolism; protoporphyrin-IX biosynthesis; coproporphyrinogen-III from 5-aminolevulinate: step 3/4.</text>
</comment>
<dbReference type="Pfam" id="PF02602">
    <property type="entry name" value="HEM4"/>
    <property type="match status" value="1"/>
</dbReference>
<dbReference type="EMBL" id="CP158568">
    <property type="protein sequence ID" value="XBY44164.1"/>
    <property type="molecule type" value="Genomic_DNA"/>
</dbReference>
<evidence type="ECO:0000313" key="11">
    <source>
        <dbReference type="EMBL" id="XBY44164.1"/>
    </source>
</evidence>
<evidence type="ECO:0000256" key="9">
    <source>
        <dbReference type="RuleBase" id="RU366031"/>
    </source>
</evidence>
<dbReference type="Gene3D" id="3.40.50.10090">
    <property type="match status" value="2"/>
</dbReference>
<evidence type="ECO:0000256" key="5">
    <source>
        <dbReference type="ARBA" id="ARBA00023244"/>
    </source>
</evidence>
<dbReference type="InterPro" id="IPR036108">
    <property type="entry name" value="4pyrrol_syn_uPrphyn_synt_sf"/>
</dbReference>
<evidence type="ECO:0000256" key="1">
    <source>
        <dbReference type="ARBA" id="ARBA00004772"/>
    </source>
</evidence>
<dbReference type="PANTHER" id="PTHR38042">
    <property type="entry name" value="UROPORPHYRINOGEN-III SYNTHASE, CHLOROPLASTIC"/>
    <property type="match status" value="1"/>
</dbReference>
<sequence>MRVLVTRPEPEASTTADRLRAMGHDPIVDPLLVPRPLDAALPDPAGIQAVALTSRAAARLLGQHPEIGAYRDKPVFTVGDATAAAARDAGFADVRSAGGTWEDLAGRLLAACDPAGGAVLYAAGVDRSGDLAGRLAPDGLTVVTSEIYRMDPSDHLDPATVAALADGSIRAVLLYSKRTADLFVSRLTEAFEGRNWPAPTVHAISAPVAARVAEAGFQRVVVADEPTAESLLATLR</sequence>
<evidence type="ECO:0000259" key="10">
    <source>
        <dbReference type="Pfam" id="PF02602"/>
    </source>
</evidence>
<protein>
    <recommendedName>
        <fullName evidence="7 9">Uroporphyrinogen-III synthase</fullName>
        <ecNumber evidence="3 9">4.2.1.75</ecNumber>
    </recommendedName>
</protein>
<dbReference type="RefSeq" id="WP_407049258.1">
    <property type="nucleotide sequence ID" value="NZ_CP158568.1"/>
</dbReference>
<comment type="function">
    <text evidence="6 9">Catalyzes cyclization of the linear tetrapyrrole, hydroxymethylbilane, to the macrocyclic uroporphyrinogen III.</text>
</comment>
<keyword evidence="4 9" id="KW-0456">Lyase</keyword>
<dbReference type="InterPro" id="IPR003754">
    <property type="entry name" value="4pyrrol_synth_uPrphyn_synth"/>
</dbReference>
<evidence type="ECO:0000256" key="8">
    <source>
        <dbReference type="ARBA" id="ARBA00048617"/>
    </source>
</evidence>
<dbReference type="EC" id="4.2.1.75" evidence="3 9"/>
<dbReference type="GO" id="GO:0006782">
    <property type="term" value="P:protoporphyrinogen IX biosynthetic process"/>
    <property type="evidence" value="ECO:0007669"/>
    <property type="project" value="UniProtKB-UniRule"/>
</dbReference>
<name>A0AAU7X8B9_9HYPH</name>
<evidence type="ECO:0000256" key="3">
    <source>
        <dbReference type="ARBA" id="ARBA00013109"/>
    </source>
</evidence>
<dbReference type="PANTHER" id="PTHR38042:SF1">
    <property type="entry name" value="UROPORPHYRINOGEN-III SYNTHASE, CHLOROPLASTIC"/>
    <property type="match status" value="1"/>
</dbReference>
<feature type="domain" description="Tetrapyrrole biosynthesis uroporphyrinogen III synthase" evidence="10">
    <location>
        <begin position="14"/>
        <end position="232"/>
    </location>
</feature>
<dbReference type="InterPro" id="IPR039793">
    <property type="entry name" value="UROS/Hem4"/>
</dbReference>
<gene>
    <name evidence="11" type="ORF">ABS361_19295</name>
</gene>
<proteinExistence type="inferred from homology"/>
<evidence type="ECO:0000256" key="4">
    <source>
        <dbReference type="ARBA" id="ARBA00023239"/>
    </source>
</evidence>
<evidence type="ECO:0000256" key="6">
    <source>
        <dbReference type="ARBA" id="ARBA00037589"/>
    </source>
</evidence>
<dbReference type="AlphaFoldDB" id="A0AAU7X8B9"/>
<dbReference type="CDD" id="cd06578">
    <property type="entry name" value="HemD"/>
    <property type="match status" value="1"/>
</dbReference>
<comment type="similarity">
    <text evidence="2 9">Belongs to the uroporphyrinogen-III synthase family.</text>
</comment>
<evidence type="ECO:0000256" key="7">
    <source>
        <dbReference type="ARBA" id="ARBA00040167"/>
    </source>
</evidence>
<organism evidence="11">
    <name type="scientific">Methyloraptor flagellatus</name>
    <dbReference type="NCBI Taxonomy" id="3162530"/>
    <lineage>
        <taxon>Bacteria</taxon>
        <taxon>Pseudomonadati</taxon>
        <taxon>Pseudomonadota</taxon>
        <taxon>Alphaproteobacteria</taxon>
        <taxon>Hyphomicrobiales</taxon>
        <taxon>Ancalomicrobiaceae</taxon>
        <taxon>Methyloraptor</taxon>
    </lineage>
</organism>